<dbReference type="AlphaFoldDB" id="A0A8H6JXF5"/>
<evidence type="ECO:0000313" key="2">
    <source>
        <dbReference type="Proteomes" id="UP000652219"/>
    </source>
</evidence>
<organism evidence="1 2">
    <name type="scientific">Colletotrichum sojae</name>
    <dbReference type="NCBI Taxonomy" id="2175907"/>
    <lineage>
        <taxon>Eukaryota</taxon>
        <taxon>Fungi</taxon>
        <taxon>Dikarya</taxon>
        <taxon>Ascomycota</taxon>
        <taxon>Pezizomycotina</taxon>
        <taxon>Sordariomycetes</taxon>
        <taxon>Hypocreomycetidae</taxon>
        <taxon>Glomerellales</taxon>
        <taxon>Glomerellaceae</taxon>
        <taxon>Colletotrichum</taxon>
        <taxon>Colletotrichum orchidearum species complex</taxon>
    </lineage>
</organism>
<evidence type="ECO:0000313" key="1">
    <source>
        <dbReference type="EMBL" id="KAF6820493.1"/>
    </source>
</evidence>
<gene>
    <name evidence="1" type="ORF">CSOJ01_00749</name>
</gene>
<protein>
    <submittedName>
        <fullName evidence="1">Uncharacterized protein</fullName>
    </submittedName>
</protein>
<keyword evidence="2" id="KW-1185">Reference proteome</keyword>
<comment type="caution">
    <text evidence="1">The sequence shown here is derived from an EMBL/GenBank/DDBJ whole genome shotgun (WGS) entry which is preliminary data.</text>
</comment>
<accession>A0A8H6JXF5</accession>
<sequence length="109" mass="12230">MGAETWAAVDTGSGEESVQLLDVLSRVSARNTFTSLGGDDGRREPMLWLAASSLGNRRHRSDTHDEDLDYNPFEVWGQGQFIAGEAAGVKWPRERCTVYRSWQRRSTRG</sequence>
<name>A0A8H6JXF5_9PEZI</name>
<reference evidence="1 2" key="1">
    <citation type="journal article" date="2020" name="Phytopathology">
        <title>Genome Sequence Resources of Colletotrichum truncatum, C. plurivorum, C. musicola, and C. sojae: Four Species Pathogenic to Soybean (Glycine max).</title>
        <authorList>
            <person name="Rogerio F."/>
            <person name="Boufleur T.R."/>
            <person name="Ciampi-Guillardi M."/>
            <person name="Sukno S.A."/>
            <person name="Thon M.R."/>
            <person name="Massola Junior N.S."/>
            <person name="Baroncelli R."/>
        </authorList>
    </citation>
    <scope>NUCLEOTIDE SEQUENCE [LARGE SCALE GENOMIC DNA]</scope>
    <source>
        <strain evidence="1 2">LFN0009</strain>
    </source>
</reference>
<dbReference type="EMBL" id="WIGN01000005">
    <property type="protein sequence ID" value="KAF6820493.1"/>
    <property type="molecule type" value="Genomic_DNA"/>
</dbReference>
<proteinExistence type="predicted"/>
<dbReference type="Proteomes" id="UP000652219">
    <property type="component" value="Unassembled WGS sequence"/>
</dbReference>